<name>A0A6A6AS72_9PLEO</name>
<dbReference type="Pfam" id="PF06985">
    <property type="entry name" value="HET"/>
    <property type="match status" value="1"/>
</dbReference>
<dbReference type="PANTHER" id="PTHR33112">
    <property type="entry name" value="DOMAIN PROTEIN, PUTATIVE-RELATED"/>
    <property type="match status" value="1"/>
</dbReference>
<dbReference type="GeneID" id="54402662"/>
<evidence type="ECO:0000259" key="2">
    <source>
        <dbReference type="Pfam" id="PF06985"/>
    </source>
</evidence>
<protein>
    <submittedName>
        <fullName evidence="3">HET-domain-containing protein</fullName>
    </submittedName>
</protein>
<dbReference type="InterPro" id="IPR010730">
    <property type="entry name" value="HET"/>
</dbReference>
<evidence type="ECO:0000256" key="1">
    <source>
        <dbReference type="SAM" id="MobiDB-lite"/>
    </source>
</evidence>
<dbReference type="Proteomes" id="UP000799771">
    <property type="component" value="Unassembled WGS sequence"/>
</dbReference>
<gene>
    <name evidence="3" type="ORF">P153DRAFT_156107</name>
</gene>
<evidence type="ECO:0000313" key="3">
    <source>
        <dbReference type="EMBL" id="KAF2133381.1"/>
    </source>
</evidence>
<feature type="domain" description="Heterokaryon incompatibility" evidence="2">
    <location>
        <begin position="180"/>
        <end position="325"/>
    </location>
</feature>
<evidence type="ECO:0000313" key="4">
    <source>
        <dbReference type="Proteomes" id="UP000799771"/>
    </source>
</evidence>
<dbReference type="EMBL" id="ML977499">
    <property type="protein sequence ID" value="KAF2133381.1"/>
    <property type="molecule type" value="Genomic_DNA"/>
</dbReference>
<feature type="compositionally biased region" description="Low complexity" evidence="1">
    <location>
        <begin position="659"/>
        <end position="674"/>
    </location>
</feature>
<accession>A0A6A6AS72</accession>
<feature type="region of interest" description="Disordered" evidence="1">
    <location>
        <begin position="649"/>
        <end position="690"/>
    </location>
</feature>
<proteinExistence type="predicted"/>
<dbReference type="PANTHER" id="PTHR33112:SF9">
    <property type="entry name" value="HETEROKARYON INCOMPATIBILITY DOMAIN-CONTAINING PROTEIN"/>
    <property type="match status" value="1"/>
</dbReference>
<dbReference type="RefSeq" id="XP_033527768.1">
    <property type="nucleotide sequence ID" value="XM_033662230.1"/>
</dbReference>
<dbReference type="AlphaFoldDB" id="A0A6A6AS72"/>
<sequence length="716" mass="80804">MASVSRLRSCPICLNLEAGRCQVVDANKIFKVAEQDCQGCTVVRKALEPYTRYIENNSTVKMTMYSPTLHICLRRRKNVHEPLIVELEIGDISATPIIASFPALSVNPSPWSCISPSSKISGNTGSNKAVSWARAWIDECLNEHHECYFASSSLLPTRVLRIDGIDDVRLYIPDNEIASYACLSHCWGKEPFITTTTLNLQIHQSGIPWNDLPKTFQDAISFTYRLGLRYLWIDSLCIVQDSVEDWRREGSSMSRIYQDSYVTLAATKSTGASAGCFAASHPKHISRTITIRNSKGEPCDIHGRVPLDHQTTSRPLDERGWAFQESVLSTRMISFLEQEITWECPQRFDCECSRISHELGWSYSYAKHKKNIHVLLSGLEQDRWEEIVTQYTRRSLTFSNDIFPALQGLAKKFQPTMGDYLAGHWRTTLAQSLAWVVDYGKPNCKRPCEWRAPTWSWASVQGKVKWLGSSGKTATATILSAKTVPSGTDPTGQLSSGSLTIRGKYLNGRITYNNKPEHNFSLRDIRVSYASLAFGDAHEELNTHGTEDSEVWWDYTLENEGSDHVANHSAVLVLDVSESEGQYRRNWLILRKLDGRENTYTRIGLLHSKFLSKSWCLEQEYLRRNVDSPVYNPVSPRYSPPFIANNSSQCSPPLIPDNSSQCSPPYSPISSPVPEGKFDYDPNYESDYTDNGPSDMELKMGAMYESATEEIIVTII</sequence>
<dbReference type="OrthoDB" id="5362512at2759"/>
<reference evidence="3" key="1">
    <citation type="journal article" date="2020" name="Stud. Mycol.">
        <title>101 Dothideomycetes genomes: a test case for predicting lifestyles and emergence of pathogens.</title>
        <authorList>
            <person name="Haridas S."/>
            <person name="Albert R."/>
            <person name="Binder M."/>
            <person name="Bloem J."/>
            <person name="Labutti K."/>
            <person name="Salamov A."/>
            <person name="Andreopoulos B."/>
            <person name="Baker S."/>
            <person name="Barry K."/>
            <person name="Bills G."/>
            <person name="Bluhm B."/>
            <person name="Cannon C."/>
            <person name="Castanera R."/>
            <person name="Culley D."/>
            <person name="Daum C."/>
            <person name="Ezra D."/>
            <person name="Gonzalez J."/>
            <person name="Henrissat B."/>
            <person name="Kuo A."/>
            <person name="Liang C."/>
            <person name="Lipzen A."/>
            <person name="Lutzoni F."/>
            <person name="Magnuson J."/>
            <person name="Mondo S."/>
            <person name="Nolan M."/>
            <person name="Ohm R."/>
            <person name="Pangilinan J."/>
            <person name="Park H.-J."/>
            <person name="Ramirez L."/>
            <person name="Alfaro M."/>
            <person name="Sun H."/>
            <person name="Tritt A."/>
            <person name="Yoshinaga Y."/>
            <person name="Zwiers L.-H."/>
            <person name="Turgeon B."/>
            <person name="Goodwin S."/>
            <person name="Spatafora J."/>
            <person name="Crous P."/>
            <person name="Grigoriev I."/>
        </authorList>
    </citation>
    <scope>NUCLEOTIDE SEQUENCE</scope>
    <source>
        <strain evidence="3">CBS 119687</strain>
    </source>
</reference>
<organism evidence="3 4">
    <name type="scientific">Dothidotthia symphoricarpi CBS 119687</name>
    <dbReference type="NCBI Taxonomy" id="1392245"/>
    <lineage>
        <taxon>Eukaryota</taxon>
        <taxon>Fungi</taxon>
        <taxon>Dikarya</taxon>
        <taxon>Ascomycota</taxon>
        <taxon>Pezizomycotina</taxon>
        <taxon>Dothideomycetes</taxon>
        <taxon>Pleosporomycetidae</taxon>
        <taxon>Pleosporales</taxon>
        <taxon>Dothidotthiaceae</taxon>
        <taxon>Dothidotthia</taxon>
    </lineage>
</organism>
<keyword evidence="4" id="KW-1185">Reference proteome</keyword>